<dbReference type="PROSITE" id="PS51257">
    <property type="entry name" value="PROKAR_LIPOPROTEIN"/>
    <property type="match status" value="1"/>
</dbReference>
<accession>A0ABT7WGK9</accession>
<proteinExistence type="predicted"/>
<evidence type="ECO:0000256" key="1">
    <source>
        <dbReference type="SAM" id="SignalP"/>
    </source>
</evidence>
<evidence type="ECO:0000313" key="3">
    <source>
        <dbReference type="Proteomes" id="UP001174839"/>
    </source>
</evidence>
<dbReference type="Proteomes" id="UP001174839">
    <property type="component" value="Unassembled WGS sequence"/>
</dbReference>
<protein>
    <recommendedName>
        <fullName evidence="4">Lipocalin-like domain-containing protein</fullName>
    </recommendedName>
</protein>
<gene>
    <name evidence="2" type="ORF">QU605_11260</name>
</gene>
<reference evidence="2" key="1">
    <citation type="submission" date="2023-06" db="EMBL/GenBank/DDBJ databases">
        <title>Robiginitalea aurantiacus sp. nov. and Algoriphagus sediminis sp. nov., isolated from coastal sediment.</title>
        <authorList>
            <person name="Zhou Z.Y."/>
            <person name="An J."/>
            <person name="Jia Y.W."/>
            <person name="Du Z.J."/>
        </authorList>
    </citation>
    <scope>NUCLEOTIDE SEQUENCE</scope>
    <source>
        <strain evidence="2">M39</strain>
    </source>
</reference>
<feature type="signal peptide" evidence="1">
    <location>
        <begin position="1"/>
        <end position="26"/>
    </location>
</feature>
<keyword evidence="3" id="KW-1185">Reference proteome</keyword>
<name>A0ABT7WGK9_9FLAO</name>
<evidence type="ECO:0000313" key="2">
    <source>
        <dbReference type="EMBL" id="MDM9632056.1"/>
    </source>
</evidence>
<dbReference type="EMBL" id="JAUDUY010000005">
    <property type="protein sequence ID" value="MDM9632056.1"/>
    <property type="molecule type" value="Genomic_DNA"/>
</dbReference>
<keyword evidence="1" id="KW-0732">Signal</keyword>
<comment type="caution">
    <text evidence="2">The sequence shown here is derived from an EMBL/GenBank/DDBJ whole genome shotgun (WGS) entry which is preliminary data.</text>
</comment>
<organism evidence="2 3">
    <name type="scientific">Robiginitalea aurantiaca</name>
    <dbReference type="NCBI Taxonomy" id="3056915"/>
    <lineage>
        <taxon>Bacteria</taxon>
        <taxon>Pseudomonadati</taxon>
        <taxon>Bacteroidota</taxon>
        <taxon>Flavobacteriia</taxon>
        <taxon>Flavobacteriales</taxon>
        <taxon>Flavobacteriaceae</taxon>
        <taxon>Robiginitalea</taxon>
    </lineage>
</organism>
<sequence length="148" mass="17110">MRSSPFRPVLSLIGLLFILSCNSGPAPEDLNYLQGYWEIRKVAFEDGAEKAYAVNTTIEYFQWDGKTGYRKKVQPTLEGRYLTSDDALPMEVNWREESLFLEFSGGDSRWEEEVLLLDTLNLTTRHSNGIIYSYTRHEPFSLKETNVE</sequence>
<dbReference type="RefSeq" id="WP_289725416.1">
    <property type="nucleotide sequence ID" value="NZ_JAUDUY010000005.1"/>
</dbReference>
<feature type="chain" id="PRO_5045448578" description="Lipocalin-like domain-containing protein" evidence="1">
    <location>
        <begin position="27"/>
        <end position="148"/>
    </location>
</feature>
<evidence type="ECO:0008006" key="4">
    <source>
        <dbReference type="Google" id="ProtNLM"/>
    </source>
</evidence>